<evidence type="ECO:0000313" key="1">
    <source>
        <dbReference type="EMBL" id="MPR34565.1"/>
    </source>
</evidence>
<accession>A0A7C9F415</accession>
<evidence type="ECO:0000313" key="2">
    <source>
        <dbReference type="Proteomes" id="UP000479293"/>
    </source>
</evidence>
<gene>
    <name evidence="1" type="ORF">GBK04_14665</name>
</gene>
<dbReference type="EMBL" id="WHLY01000002">
    <property type="protein sequence ID" value="MPR34565.1"/>
    <property type="molecule type" value="Genomic_DNA"/>
</dbReference>
<sequence>MKQIAATAFFFLLLIHMLGQTVSVWCLEAFYNTPNSGVLSEERIVLKVPFAIPYGTTWNNDAPEGLVHYEGDFYNIVEQRYENDSLYTVMQANFSAREQFFALAERIQQEFGHNVNKSGNPLEKSTKVFSTAIKHYLSTQRRVTFYLWELMEGTSMLSSYPVNWSAYDLSPATPPPDLV</sequence>
<protein>
    <submittedName>
        <fullName evidence="1">Uncharacterized protein</fullName>
    </submittedName>
</protein>
<keyword evidence="2" id="KW-1185">Reference proteome</keyword>
<proteinExistence type="predicted"/>
<organism evidence="1 2">
    <name type="scientific">Salmonirosea aquatica</name>
    <dbReference type="NCBI Taxonomy" id="2654236"/>
    <lineage>
        <taxon>Bacteria</taxon>
        <taxon>Pseudomonadati</taxon>
        <taxon>Bacteroidota</taxon>
        <taxon>Cytophagia</taxon>
        <taxon>Cytophagales</taxon>
        <taxon>Spirosomataceae</taxon>
        <taxon>Salmonirosea</taxon>
    </lineage>
</organism>
<comment type="caution">
    <text evidence="1">The sequence shown here is derived from an EMBL/GenBank/DDBJ whole genome shotgun (WGS) entry which is preliminary data.</text>
</comment>
<reference evidence="1 2" key="1">
    <citation type="submission" date="2019-10" db="EMBL/GenBank/DDBJ databases">
        <title>Draft Genome Sequence of Cytophagaceae sp. SJW1-29.</title>
        <authorList>
            <person name="Choi A."/>
        </authorList>
    </citation>
    <scope>NUCLEOTIDE SEQUENCE [LARGE SCALE GENOMIC DNA]</scope>
    <source>
        <strain evidence="1 2">SJW1-29</strain>
    </source>
</reference>
<dbReference type="RefSeq" id="WP_152760895.1">
    <property type="nucleotide sequence ID" value="NZ_WHLY01000002.1"/>
</dbReference>
<name>A0A7C9F415_9BACT</name>
<dbReference type="Proteomes" id="UP000479293">
    <property type="component" value="Unassembled WGS sequence"/>
</dbReference>
<dbReference type="AlphaFoldDB" id="A0A7C9F415"/>